<organism evidence="1 2">
    <name type="scientific">Limosilactobacillus reuteri</name>
    <name type="common">Lactobacillus reuteri</name>
    <dbReference type="NCBI Taxonomy" id="1598"/>
    <lineage>
        <taxon>Bacteria</taxon>
        <taxon>Bacillati</taxon>
        <taxon>Bacillota</taxon>
        <taxon>Bacilli</taxon>
        <taxon>Lactobacillales</taxon>
        <taxon>Lactobacillaceae</taxon>
        <taxon>Limosilactobacillus</taxon>
    </lineage>
</organism>
<sequence>MVTKSITREFLRFLFFKEESPISRYITAIFGFTVSVNNKEANQLNKQILVIGNGFDLSCGLDSRYSDFFEYRFIELFGKQKSHEQIRLWLNSQLGRDAWSNKRIDYFKVNQNKWPKGITRWDCIFLFAEEFLNNAEVKQWQNIENIIFNVVSFVLLPNDGSKSFQSNLHFKESCDGEIYKQKQFIQMVNSFAGAEIDSLEHKANNLLHDLNDFEKVFAKYIVKECDKEKNYRGEAGELLKALANWYVEKDNQLDVISFNYSLDARFGQMMKDDQFRLNSWTNIHGVANYNNKNAKHYINSIQGTRLKKLPSPIFGIDNHDILEDSFDNDLRLLFTKSYRLVNSEIHSQISSSICSDCDAIIFYGHSLGRADYSYFETLFDDSNLYHSKTRLIFYYFEGDTPLENRERYTSNVVSLLTNYGQTLSSIHGENIVNKLVLEHRLEVLPYPKF</sequence>
<proteinExistence type="predicted"/>
<name>A0A256SP85_LIMRT</name>
<dbReference type="EMBL" id="NGPL01000040">
    <property type="protein sequence ID" value="OYS68661.1"/>
    <property type="molecule type" value="Genomic_DNA"/>
</dbReference>
<accession>A0A256SP85</accession>
<evidence type="ECO:0008006" key="3">
    <source>
        <dbReference type="Google" id="ProtNLM"/>
    </source>
</evidence>
<gene>
    <name evidence="1" type="ORF">CBF96_07170</name>
</gene>
<dbReference type="Proteomes" id="UP000215747">
    <property type="component" value="Unassembled WGS sequence"/>
</dbReference>
<protein>
    <recommendedName>
        <fullName evidence="3">Bacteriophage abortive infection AbiH</fullName>
    </recommendedName>
</protein>
<evidence type="ECO:0000313" key="2">
    <source>
        <dbReference type="Proteomes" id="UP000215747"/>
    </source>
</evidence>
<evidence type="ECO:0000313" key="1">
    <source>
        <dbReference type="EMBL" id="OYS68661.1"/>
    </source>
</evidence>
<reference evidence="2" key="1">
    <citation type="submission" date="2017-05" db="EMBL/GenBank/DDBJ databases">
        <authorList>
            <person name="Lin X.B."/>
            <person name="Stothard P."/>
            <person name="Tasseva G."/>
            <person name="Walter J."/>
        </authorList>
    </citation>
    <scope>NUCLEOTIDE SEQUENCE [LARGE SCALE GENOMIC DNA]</scope>
    <source>
        <strain evidence="2">114h</strain>
    </source>
</reference>
<dbReference type="InterPro" id="IPR025935">
    <property type="entry name" value="AbiH"/>
</dbReference>
<comment type="caution">
    <text evidence="1">The sequence shown here is derived from an EMBL/GenBank/DDBJ whole genome shotgun (WGS) entry which is preliminary data.</text>
</comment>
<reference evidence="1 2" key="2">
    <citation type="submission" date="2017-09" db="EMBL/GenBank/DDBJ databases">
        <title>Tripartite evolution among Lactobacillus johnsonii, Lactobacillus taiwanensis, Lactobacillus reuteri and their rodent host.</title>
        <authorList>
            <person name="Wang T."/>
            <person name="Knowles S."/>
            <person name="Cheng C."/>
        </authorList>
    </citation>
    <scope>NUCLEOTIDE SEQUENCE [LARGE SCALE GENOMIC DNA]</scope>
    <source>
        <strain evidence="1 2">114h</strain>
    </source>
</reference>
<dbReference type="AlphaFoldDB" id="A0A256SP85"/>
<dbReference type="Pfam" id="PF14253">
    <property type="entry name" value="AbiH"/>
    <property type="match status" value="1"/>
</dbReference>